<dbReference type="FunFam" id="3.40.1160.10:FF:000007">
    <property type="entry name" value="Carbamate kinase"/>
    <property type="match status" value="1"/>
</dbReference>
<dbReference type="PRINTS" id="PR01469">
    <property type="entry name" value="CARBMTKINASE"/>
</dbReference>
<dbReference type="NCBIfam" id="NF009007">
    <property type="entry name" value="PRK12352.1"/>
    <property type="match status" value="1"/>
</dbReference>
<dbReference type="UniPathway" id="UPA00996">
    <property type="reaction ID" value="UER00366"/>
</dbReference>
<dbReference type="GO" id="GO:0005829">
    <property type="term" value="C:cytosol"/>
    <property type="evidence" value="ECO:0007669"/>
    <property type="project" value="TreeGrafter"/>
</dbReference>
<proteinExistence type="inferred from homology"/>
<evidence type="ECO:0000256" key="1">
    <source>
        <dbReference type="ARBA" id="ARBA00005118"/>
    </source>
</evidence>
<gene>
    <name evidence="11" type="ORF">FC37_GL001648</name>
</gene>
<dbReference type="Gene3D" id="3.40.1160.10">
    <property type="entry name" value="Acetylglutamate kinase-like"/>
    <property type="match status" value="1"/>
</dbReference>
<dbReference type="PATRIC" id="fig|1423748.3.peg.1712"/>
<evidence type="ECO:0000256" key="8">
    <source>
        <dbReference type="NCBIfam" id="TIGR00746"/>
    </source>
</evidence>
<dbReference type="InterPro" id="IPR036393">
    <property type="entry name" value="AceGlu_kinase-like_sf"/>
</dbReference>
<dbReference type="PANTHER" id="PTHR30409:SF1">
    <property type="entry name" value="CARBAMATE KINASE-RELATED"/>
    <property type="match status" value="1"/>
</dbReference>
<sequence>MKEVNKMKRIVVALGGNAIQAGDNSAAAQEKQVEKAMKVVAKMIEKGDQVAIVHGNGPQVGNLLLQQYKGSSKDNPAMPLDTVVAMTQGSIGYWMQKALDDQFKHTDYPHQAVALITQIIVDANDPAFKNSTKPIGPFYTFNEMQKQKIYHPEYSYKQDAGRGYRQVVSSPKPVKIINAPVIDTLLKSKFVPIAAGGGGIPVVIKDNNLQGVAGVIDKDFSAAKLAEDIQADELVILTTVDNAYVNYNQPDQAPIGKVKVDQLKKYLEAGQFAAGSIKPKIEAVINFVEKTGNTAIITSLRNASKLDDGVGTIVYN</sequence>
<evidence type="ECO:0000256" key="6">
    <source>
        <dbReference type="ARBA" id="ARBA00022777"/>
    </source>
</evidence>
<dbReference type="Proteomes" id="UP000051311">
    <property type="component" value="Unassembled WGS sequence"/>
</dbReference>
<dbReference type="SUPFAM" id="SSF53633">
    <property type="entry name" value="Carbamate kinase-like"/>
    <property type="match status" value="1"/>
</dbReference>
<dbReference type="PANTHER" id="PTHR30409">
    <property type="entry name" value="CARBAMATE KINASE"/>
    <property type="match status" value="1"/>
</dbReference>
<evidence type="ECO:0000259" key="10">
    <source>
        <dbReference type="Pfam" id="PF00696"/>
    </source>
</evidence>
<evidence type="ECO:0000256" key="3">
    <source>
        <dbReference type="ARBA" id="ARBA00013070"/>
    </source>
</evidence>
<evidence type="ECO:0000313" key="12">
    <source>
        <dbReference type="Proteomes" id="UP000051311"/>
    </source>
</evidence>
<evidence type="ECO:0000256" key="7">
    <source>
        <dbReference type="ARBA" id="ARBA00048467"/>
    </source>
</evidence>
<comment type="similarity">
    <text evidence="2 9">Belongs to the carbamate kinase family.</text>
</comment>
<keyword evidence="5 9" id="KW-0808">Transferase</keyword>
<evidence type="ECO:0000313" key="11">
    <source>
        <dbReference type="EMBL" id="KRL25266.1"/>
    </source>
</evidence>
<dbReference type="PIRSF" id="PIRSF000723">
    <property type="entry name" value="Carbamate_kin"/>
    <property type="match status" value="1"/>
</dbReference>
<dbReference type="CDD" id="cd04235">
    <property type="entry name" value="AAK_CK"/>
    <property type="match status" value="1"/>
</dbReference>
<comment type="caution">
    <text evidence="11">The sequence shown here is derived from an EMBL/GenBank/DDBJ whole genome shotgun (WGS) entry which is preliminary data.</text>
</comment>
<dbReference type="EMBL" id="AZEL01000003">
    <property type="protein sequence ID" value="KRL25266.1"/>
    <property type="molecule type" value="Genomic_DNA"/>
</dbReference>
<evidence type="ECO:0000256" key="4">
    <source>
        <dbReference type="ARBA" id="ARBA00022503"/>
    </source>
</evidence>
<dbReference type="GO" id="GO:0008804">
    <property type="term" value="F:carbamate kinase activity"/>
    <property type="evidence" value="ECO:0007669"/>
    <property type="project" value="UniProtKB-UniRule"/>
</dbReference>
<comment type="catalytic activity">
    <reaction evidence="7">
        <text>hydrogencarbonate + NH4(+) + ATP = carbamoyl phosphate + ADP + H2O + H(+)</text>
        <dbReference type="Rhea" id="RHEA:10152"/>
        <dbReference type="ChEBI" id="CHEBI:15377"/>
        <dbReference type="ChEBI" id="CHEBI:15378"/>
        <dbReference type="ChEBI" id="CHEBI:17544"/>
        <dbReference type="ChEBI" id="CHEBI:28938"/>
        <dbReference type="ChEBI" id="CHEBI:30616"/>
        <dbReference type="ChEBI" id="CHEBI:58228"/>
        <dbReference type="ChEBI" id="CHEBI:456216"/>
        <dbReference type="EC" id="2.7.2.2"/>
    </reaction>
</comment>
<name>A0A0R1P5Z8_9LACO</name>
<dbReference type="eggNOG" id="COG0549">
    <property type="taxonomic scope" value="Bacteria"/>
</dbReference>
<comment type="pathway">
    <text evidence="1">Metabolic intermediate metabolism; carbamoyl phosphate degradation; CO(2) and NH(3) from carbamoyl phosphate: step 1/1.</text>
</comment>
<organism evidence="11 12">
    <name type="scientific">Lactobacillus gallinarum DSM 10532 = JCM 2011</name>
    <dbReference type="NCBI Taxonomy" id="1423748"/>
    <lineage>
        <taxon>Bacteria</taxon>
        <taxon>Bacillati</taxon>
        <taxon>Bacillota</taxon>
        <taxon>Bacilli</taxon>
        <taxon>Lactobacillales</taxon>
        <taxon>Lactobacillaceae</taxon>
        <taxon>Lactobacillus</taxon>
    </lineage>
</organism>
<dbReference type="Pfam" id="PF00696">
    <property type="entry name" value="AA_kinase"/>
    <property type="match status" value="1"/>
</dbReference>
<dbReference type="NCBIfam" id="TIGR00746">
    <property type="entry name" value="arcC"/>
    <property type="match status" value="1"/>
</dbReference>
<evidence type="ECO:0000256" key="5">
    <source>
        <dbReference type="ARBA" id="ARBA00022679"/>
    </source>
</evidence>
<reference evidence="11 12" key="1">
    <citation type="journal article" date="2015" name="Genome Announc.">
        <title>Expanding the biotechnology potential of lactobacilli through comparative genomics of 213 strains and associated genera.</title>
        <authorList>
            <person name="Sun Z."/>
            <person name="Harris H.M."/>
            <person name="McCann A."/>
            <person name="Guo C."/>
            <person name="Argimon S."/>
            <person name="Zhang W."/>
            <person name="Yang X."/>
            <person name="Jeffery I.B."/>
            <person name="Cooney J.C."/>
            <person name="Kagawa T.F."/>
            <person name="Liu W."/>
            <person name="Song Y."/>
            <person name="Salvetti E."/>
            <person name="Wrobel A."/>
            <person name="Rasinkangas P."/>
            <person name="Parkhill J."/>
            <person name="Rea M.C."/>
            <person name="O'Sullivan O."/>
            <person name="Ritari J."/>
            <person name="Douillard F.P."/>
            <person name="Paul Ross R."/>
            <person name="Yang R."/>
            <person name="Briner A.E."/>
            <person name="Felis G.E."/>
            <person name="de Vos W.M."/>
            <person name="Barrangou R."/>
            <person name="Klaenhammer T.R."/>
            <person name="Caufield P.W."/>
            <person name="Cui Y."/>
            <person name="Zhang H."/>
            <person name="O'Toole P.W."/>
        </authorList>
    </citation>
    <scope>NUCLEOTIDE SEQUENCE [LARGE SCALE GENOMIC DNA]</scope>
    <source>
        <strain evidence="11 12">DSM 10532</strain>
    </source>
</reference>
<accession>A0A0R1P5Z8</accession>
<dbReference type="GO" id="GO:0019546">
    <property type="term" value="P:L-arginine deiminase pathway"/>
    <property type="evidence" value="ECO:0007669"/>
    <property type="project" value="TreeGrafter"/>
</dbReference>
<dbReference type="InterPro" id="IPR001048">
    <property type="entry name" value="Asp/Glu/Uridylate_kinase"/>
</dbReference>
<dbReference type="STRING" id="1423748.FC37_GL001648"/>
<keyword evidence="6 9" id="KW-0418">Kinase</keyword>
<dbReference type="AlphaFoldDB" id="A0A0R1P5Z8"/>
<evidence type="ECO:0000256" key="2">
    <source>
        <dbReference type="ARBA" id="ARBA00011066"/>
    </source>
</evidence>
<protein>
    <recommendedName>
        <fullName evidence="3 8">Carbamate kinase</fullName>
    </recommendedName>
</protein>
<feature type="domain" description="Aspartate/glutamate/uridylate kinase" evidence="10">
    <location>
        <begin position="8"/>
        <end position="298"/>
    </location>
</feature>
<evidence type="ECO:0000256" key="9">
    <source>
        <dbReference type="PIRNR" id="PIRNR000723"/>
    </source>
</evidence>
<dbReference type="InterPro" id="IPR003964">
    <property type="entry name" value="Carb_kinase"/>
</dbReference>
<keyword evidence="4" id="KW-0056">Arginine metabolism</keyword>